<evidence type="ECO:0000256" key="1">
    <source>
        <dbReference type="SAM" id="MobiDB-lite"/>
    </source>
</evidence>
<dbReference type="InterPro" id="IPR001173">
    <property type="entry name" value="Glyco_trans_2-like"/>
</dbReference>
<dbReference type="Gene3D" id="3.40.50.2000">
    <property type="entry name" value="Glycogen Phosphorylase B"/>
    <property type="match status" value="1"/>
</dbReference>
<keyword evidence="4" id="KW-1185">Reference proteome</keyword>
<keyword evidence="3" id="KW-0328">Glycosyltransferase</keyword>
<dbReference type="RefSeq" id="WP_236343737.1">
    <property type="nucleotide sequence ID" value="NZ_CAKMMF010000019.1"/>
</dbReference>
<dbReference type="Pfam" id="PF00535">
    <property type="entry name" value="Glycos_transf_2"/>
    <property type="match status" value="1"/>
</dbReference>
<evidence type="ECO:0000259" key="2">
    <source>
        <dbReference type="Pfam" id="PF00535"/>
    </source>
</evidence>
<feature type="compositionally biased region" description="Basic residues" evidence="1">
    <location>
        <begin position="9"/>
        <end position="20"/>
    </location>
</feature>
<dbReference type="Proteomes" id="UP000838686">
    <property type="component" value="Unassembled WGS sequence"/>
</dbReference>
<dbReference type="Pfam" id="PF13692">
    <property type="entry name" value="Glyco_trans_1_4"/>
    <property type="match status" value="1"/>
</dbReference>
<gene>
    <name evidence="3" type="primary">mshA_7</name>
    <name evidence="3" type="ORF">PAECIP111893_03405</name>
</gene>
<accession>A0ABM9CGH1</accession>
<name>A0ABM9CGH1_9BACL</name>
<dbReference type="PANTHER" id="PTHR46656">
    <property type="entry name" value="PUTATIVE-RELATED"/>
    <property type="match status" value="1"/>
</dbReference>
<dbReference type="SUPFAM" id="SSF53756">
    <property type="entry name" value="UDP-Glycosyltransferase/glycogen phosphorylase"/>
    <property type="match status" value="1"/>
</dbReference>
<evidence type="ECO:0000313" key="3">
    <source>
        <dbReference type="EMBL" id="CAH1211445.1"/>
    </source>
</evidence>
<feature type="region of interest" description="Disordered" evidence="1">
    <location>
        <begin position="1"/>
        <end position="73"/>
    </location>
</feature>
<dbReference type="EMBL" id="CAKMMF010000019">
    <property type="protein sequence ID" value="CAH1211445.1"/>
    <property type="molecule type" value="Genomic_DNA"/>
</dbReference>
<feature type="domain" description="Glycosyltransferase 2-like" evidence="2">
    <location>
        <begin position="116"/>
        <end position="286"/>
    </location>
</feature>
<dbReference type="CDD" id="cd04186">
    <property type="entry name" value="GT_2_like_c"/>
    <property type="match status" value="1"/>
</dbReference>
<dbReference type="GO" id="GO:0102710">
    <property type="term" value="F:D-inositol-3-phosphate glycosyltransferase activity"/>
    <property type="evidence" value="ECO:0007669"/>
    <property type="project" value="UniProtKB-EC"/>
</dbReference>
<comment type="caution">
    <text evidence="3">The sequence shown here is derived from an EMBL/GenBank/DDBJ whole genome shotgun (WGS) entry which is preliminary data.</text>
</comment>
<sequence length="723" mass="81640">MMKIGSSVKRSRIKPRKRAAGRSAAARKGIARRSRTAAKRLRAAKLTRGRLKSTSLRSKRRRASTRGRTRLQGRKRRRIGIVKGYASDPAYSAFDPGTEDTDRGAVGTGTLQRRVSIIILTWNGLEYTKRCLEMLYPTLNLGMVDVILFDNGSSDGTTEYLRTVPWVRLITSPDNIGFVAGNNTALPHCDPSSDIVLLNNDILTDPLDWLVRLQETALSSPDIGIVGSRLRGPEGQLHHAGTYILHDNLMGQQIGGMEHDVRQYTAVRDVQGIVFACAYIKRELINRIGLLDEDYFSYFEDTDYCLKAISAGYRIVCDGRVTLTHFHNTSTRVNGVDFWEIYNKSKEVFRDKWQAALEGTYQRGVTWHSVVNLPFFGYTESSKNMMIALDDQHVKVKYRYVYGIGTPVPLDEPKKNSDMRINLFRERPEMPDAVQIVYGQGDVFHRNDGRFKIGYTMLEVDGLPADWVNQSNGMNEIWVPSAFNLGTFTNSGVQVPIRIMPLGVDTNYYHPGIRGRRFSEKFTFLSVFEWGERKAPEMLLQTFAKVFHRRKDAVLVCKIINNDSTIDVPTEIRKLELGAAASNMIILHNDKIPSSWMSSLYRSADCFVLPTRGEGWGMPIIEAMACGLPVIATNWSAQTEFINEGNSYPLRVKKLVPAQARCHYYNGFRWAEPDTAHLAHLMRHVVDNQSEAAAKGAQAARDVASRFTWGHAAQRIKSRLMEI</sequence>
<reference evidence="3" key="1">
    <citation type="submission" date="2022-01" db="EMBL/GenBank/DDBJ databases">
        <authorList>
            <person name="Criscuolo A."/>
        </authorList>
    </citation>
    <scope>NUCLEOTIDE SEQUENCE</scope>
    <source>
        <strain evidence="3">CIP111893</strain>
    </source>
</reference>
<proteinExistence type="predicted"/>
<dbReference type="Gene3D" id="3.90.550.10">
    <property type="entry name" value="Spore Coat Polysaccharide Biosynthesis Protein SpsA, Chain A"/>
    <property type="match status" value="1"/>
</dbReference>
<organism evidence="3 4">
    <name type="scientific">Paenibacillus plantiphilus</name>
    <dbReference type="NCBI Taxonomy" id="2905650"/>
    <lineage>
        <taxon>Bacteria</taxon>
        <taxon>Bacillati</taxon>
        <taxon>Bacillota</taxon>
        <taxon>Bacilli</taxon>
        <taxon>Bacillales</taxon>
        <taxon>Paenibacillaceae</taxon>
        <taxon>Paenibacillus</taxon>
    </lineage>
</organism>
<feature type="compositionally biased region" description="Basic residues" evidence="1">
    <location>
        <begin position="29"/>
        <end position="73"/>
    </location>
</feature>
<evidence type="ECO:0000313" key="4">
    <source>
        <dbReference type="Proteomes" id="UP000838686"/>
    </source>
</evidence>
<dbReference type="InterPro" id="IPR029044">
    <property type="entry name" value="Nucleotide-diphossugar_trans"/>
</dbReference>
<dbReference type="EC" id="2.4.1.250" evidence="3"/>
<protein>
    <submittedName>
        <fullName evidence="3">D-inositol-3-phosphate glycosyltransferase</fullName>
        <ecNumber evidence="3">2.4.1.250</ecNumber>
    </submittedName>
</protein>
<keyword evidence="3" id="KW-0808">Transferase</keyword>
<dbReference type="PANTHER" id="PTHR46656:SF3">
    <property type="entry name" value="PUTATIVE-RELATED"/>
    <property type="match status" value="1"/>
</dbReference>
<dbReference type="SUPFAM" id="SSF53448">
    <property type="entry name" value="Nucleotide-diphospho-sugar transferases"/>
    <property type="match status" value="1"/>
</dbReference>